<evidence type="ECO:0000259" key="1">
    <source>
        <dbReference type="Pfam" id="PF24764"/>
    </source>
</evidence>
<dbReference type="Proteomes" id="UP000886523">
    <property type="component" value="Unassembled WGS sequence"/>
</dbReference>
<comment type="caution">
    <text evidence="2">The sequence shown here is derived from an EMBL/GenBank/DDBJ whole genome shotgun (WGS) entry which is preliminary data.</text>
</comment>
<dbReference type="AlphaFoldDB" id="A0A9P6DQC6"/>
<accession>A0A9P6DQC6</accession>
<dbReference type="PANTHER" id="PTHR46791:SF5">
    <property type="entry name" value="CLR5 DOMAIN-CONTAINING PROTEIN-RELATED"/>
    <property type="match status" value="1"/>
</dbReference>
<gene>
    <name evidence="2" type="ORF">BS47DRAFT_1300921</name>
</gene>
<feature type="non-terminal residue" evidence="2">
    <location>
        <position position="1"/>
    </location>
</feature>
<organism evidence="2 3">
    <name type="scientific">Hydnum rufescens UP504</name>
    <dbReference type="NCBI Taxonomy" id="1448309"/>
    <lineage>
        <taxon>Eukaryota</taxon>
        <taxon>Fungi</taxon>
        <taxon>Dikarya</taxon>
        <taxon>Basidiomycota</taxon>
        <taxon>Agaricomycotina</taxon>
        <taxon>Agaricomycetes</taxon>
        <taxon>Cantharellales</taxon>
        <taxon>Hydnaceae</taxon>
        <taxon>Hydnum</taxon>
    </lineage>
</organism>
<evidence type="ECO:0000313" key="2">
    <source>
        <dbReference type="EMBL" id="KAF9509887.1"/>
    </source>
</evidence>
<sequence>GSYIWGRCVHNVRIECLWVDVTTQLGAKWAEFFTSLELHHGFNVNNRSHKWLLHYLFLPDINDELLFFTRTWNHHQIHIQGQRSRSPINFFYFDMLVHGIRGDFLAPHDFDDVILPQDLELFGVDWAALREPALADSQLQNNTITENTSSWIGRRGPPDNLNEVMVEPPEGDLTVEDIGQLHTFISPWLPMLDHESLTQRWAQALAFVLGLNPNF</sequence>
<keyword evidence="3" id="KW-1185">Reference proteome</keyword>
<dbReference type="EMBL" id="MU129027">
    <property type="protein sequence ID" value="KAF9509887.1"/>
    <property type="molecule type" value="Genomic_DNA"/>
</dbReference>
<name>A0A9P6DQC6_9AGAM</name>
<proteinExistence type="predicted"/>
<dbReference type="Pfam" id="PF24764">
    <property type="entry name" value="rva_4"/>
    <property type="match status" value="1"/>
</dbReference>
<reference evidence="2" key="1">
    <citation type="journal article" date="2020" name="Nat. Commun.">
        <title>Large-scale genome sequencing of mycorrhizal fungi provides insights into the early evolution of symbiotic traits.</title>
        <authorList>
            <person name="Miyauchi S."/>
            <person name="Kiss E."/>
            <person name="Kuo A."/>
            <person name="Drula E."/>
            <person name="Kohler A."/>
            <person name="Sanchez-Garcia M."/>
            <person name="Morin E."/>
            <person name="Andreopoulos B."/>
            <person name="Barry K.W."/>
            <person name="Bonito G."/>
            <person name="Buee M."/>
            <person name="Carver A."/>
            <person name="Chen C."/>
            <person name="Cichocki N."/>
            <person name="Clum A."/>
            <person name="Culley D."/>
            <person name="Crous P.W."/>
            <person name="Fauchery L."/>
            <person name="Girlanda M."/>
            <person name="Hayes R.D."/>
            <person name="Keri Z."/>
            <person name="LaButti K."/>
            <person name="Lipzen A."/>
            <person name="Lombard V."/>
            <person name="Magnuson J."/>
            <person name="Maillard F."/>
            <person name="Murat C."/>
            <person name="Nolan M."/>
            <person name="Ohm R.A."/>
            <person name="Pangilinan J."/>
            <person name="Pereira M.F."/>
            <person name="Perotto S."/>
            <person name="Peter M."/>
            <person name="Pfister S."/>
            <person name="Riley R."/>
            <person name="Sitrit Y."/>
            <person name="Stielow J.B."/>
            <person name="Szollosi G."/>
            <person name="Zifcakova L."/>
            <person name="Stursova M."/>
            <person name="Spatafora J.W."/>
            <person name="Tedersoo L."/>
            <person name="Vaario L.M."/>
            <person name="Yamada A."/>
            <person name="Yan M."/>
            <person name="Wang P."/>
            <person name="Xu J."/>
            <person name="Bruns T."/>
            <person name="Baldrian P."/>
            <person name="Vilgalys R."/>
            <person name="Dunand C."/>
            <person name="Henrissat B."/>
            <person name="Grigoriev I.V."/>
            <person name="Hibbett D."/>
            <person name="Nagy L.G."/>
            <person name="Martin F.M."/>
        </authorList>
    </citation>
    <scope>NUCLEOTIDE SEQUENCE</scope>
    <source>
        <strain evidence="2">UP504</strain>
    </source>
</reference>
<dbReference type="PANTHER" id="PTHR46791">
    <property type="entry name" value="EXPRESSED PROTEIN"/>
    <property type="match status" value="1"/>
</dbReference>
<feature type="domain" description="Integrase core" evidence="1">
    <location>
        <begin position="2"/>
        <end position="96"/>
    </location>
</feature>
<protein>
    <recommendedName>
        <fullName evidence="1">Integrase core domain-containing protein</fullName>
    </recommendedName>
</protein>
<evidence type="ECO:0000313" key="3">
    <source>
        <dbReference type="Proteomes" id="UP000886523"/>
    </source>
</evidence>
<dbReference type="OrthoDB" id="3252187at2759"/>
<dbReference type="InterPro" id="IPR058913">
    <property type="entry name" value="Integrase_dom_put"/>
</dbReference>